<keyword evidence="5" id="KW-0131">Cell cycle</keyword>
<dbReference type="eggNOG" id="KOG3437">
    <property type="taxonomic scope" value="Eukaryota"/>
</dbReference>
<evidence type="ECO:0000256" key="6">
    <source>
        <dbReference type="SAM" id="MobiDB-lite"/>
    </source>
</evidence>
<evidence type="ECO:0000256" key="3">
    <source>
        <dbReference type="ARBA" id="ARBA00022776"/>
    </source>
</evidence>
<feature type="region of interest" description="Disordered" evidence="6">
    <location>
        <begin position="1"/>
        <end position="26"/>
    </location>
</feature>
<reference evidence="8 9" key="1">
    <citation type="journal article" date="2011" name="Proc. Natl. Acad. Sci. U.S.A.">
        <title>Comparative genomics of xylose-fermenting fungi for enhanced biofuel production.</title>
        <authorList>
            <person name="Wohlbach D.J."/>
            <person name="Kuo A."/>
            <person name="Sato T.K."/>
            <person name="Potts K.M."/>
            <person name="Salamov A.A."/>
            <person name="LaButti K.M."/>
            <person name="Sun H."/>
            <person name="Clum A."/>
            <person name="Pangilinan J.L."/>
            <person name="Lindquist E.A."/>
            <person name="Lucas S."/>
            <person name="Lapidus A."/>
            <person name="Jin M."/>
            <person name="Gunawan C."/>
            <person name="Balan V."/>
            <person name="Dale B.E."/>
            <person name="Jeffries T.W."/>
            <person name="Zinkel R."/>
            <person name="Barry K.W."/>
            <person name="Grigoriev I.V."/>
            <person name="Gasch A.P."/>
        </authorList>
    </citation>
    <scope>NUCLEOTIDE SEQUENCE [LARGE SCALE GENOMIC DNA]</scope>
    <source>
        <strain evidence="9">NRRL Y-27907 / 11-Y1</strain>
    </source>
</reference>
<dbReference type="HOGENOM" id="CLU_025279_0_0_1"/>
<evidence type="ECO:0000259" key="7">
    <source>
        <dbReference type="PROSITE" id="PS51284"/>
    </source>
</evidence>
<dbReference type="Proteomes" id="UP000000709">
    <property type="component" value="Unassembled WGS sequence"/>
</dbReference>
<dbReference type="STRING" id="619300.G3AG42"/>
<dbReference type="GO" id="GO:0051301">
    <property type="term" value="P:cell division"/>
    <property type="evidence" value="ECO:0007669"/>
    <property type="project" value="UniProtKB-KW"/>
</dbReference>
<dbReference type="OrthoDB" id="24948at2759"/>
<keyword evidence="2" id="KW-0132">Cell division</keyword>
<protein>
    <recommendedName>
        <fullName evidence="7">DOC domain-containing protein</fullName>
    </recommendedName>
</protein>
<dbReference type="InterPro" id="IPR004939">
    <property type="entry name" value="APC_su10/DOC_dom"/>
</dbReference>
<dbReference type="SUPFAM" id="SSF49785">
    <property type="entry name" value="Galactose-binding domain-like"/>
    <property type="match status" value="1"/>
</dbReference>
<dbReference type="KEGG" id="spaa:SPAPADRAFT_146140"/>
<dbReference type="GO" id="GO:0005680">
    <property type="term" value="C:anaphase-promoting complex"/>
    <property type="evidence" value="ECO:0007669"/>
    <property type="project" value="InterPro"/>
</dbReference>
<evidence type="ECO:0000256" key="1">
    <source>
        <dbReference type="ARBA" id="ARBA00006762"/>
    </source>
</evidence>
<dbReference type="InterPro" id="IPR008979">
    <property type="entry name" value="Galactose-bd-like_sf"/>
</dbReference>
<organism evidence="9">
    <name type="scientific">Spathaspora passalidarum (strain NRRL Y-27907 / 11-Y1)</name>
    <dbReference type="NCBI Taxonomy" id="619300"/>
    <lineage>
        <taxon>Eukaryota</taxon>
        <taxon>Fungi</taxon>
        <taxon>Dikarya</taxon>
        <taxon>Ascomycota</taxon>
        <taxon>Saccharomycotina</taxon>
        <taxon>Pichiomycetes</taxon>
        <taxon>Debaryomycetaceae</taxon>
        <taxon>Spathaspora</taxon>
    </lineage>
</organism>
<keyword evidence="4" id="KW-0833">Ubl conjugation pathway</keyword>
<feature type="domain" description="DOC" evidence="7">
    <location>
        <begin position="75"/>
        <end position="266"/>
    </location>
</feature>
<dbReference type="RefSeq" id="XP_007372592.1">
    <property type="nucleotide sequence ID" value="XM_007372530.1"/>
</dbReference>
<dbReference type="PANTHER" id="PTHR12936">
    <property type="entry name" value="ANAPHASE-PROMOTING COMPLEX 10"/>
    <property type="match status" value="1"/>
</dbReference>
<keyword evidence="9" id="KW-1185">Reference proteome</keyword>
<dbReference type="InParanoid" id="G3AG42"/>
<keyword evidence="3" id="KW-0498">Mitosis</keyword>
<proteinExistence type="inferred from homology"/>
<feature type="compositionally biased region" description="Polar residues" evidence="6">
    <location>
        <begin position="1"/>
        <end position="24"/>
    </location>
</feature>
<dbReference type="CDD" id="cd08366">
    <property type="entry name" value="APC10"/>
    <property type="match status" value="1"/>
</dbReference>
<name>G3AG42_SPAPN</name>
<dbReference type="EMBL" id="GL996499">
    <property type="protein sequence ID" value="EGW35180.1"/>
    <property type="molecule type" value="Genomic_DNA"/>
</dbReference>
<evidence type="ECO:0000256" key="2">
    <source>
        <dbReference type="ARBA" id="ARBA00022618"/>
    </source>
</evidence>
<accession>G3AG42</accession>
<dbReference type="FunCoup" id="G3AG42">
    <property type="interactions" value="689"/>
</dbReference>
<evidence type="ECO:0000256" key="4">
    <source>
        <dbReference type="ARBA" id="ARBA00022786"/>
    </source>
</evidence>
<evidence type="ECO:0000256" key="5">
    <source>
        <dbReference type="ARBA" id="ARBA00023306"/>
    </source>
</evidence>
<gene>
    <name evidence="8" type="ORF">SPAPADRAFT_146140</name>
</gene>
<dbReference type="InterPro" id="IPR016901">
    <property type="entry name" value="APC10/Doc1"/>
</dbReference>
<dbReference type="Gene3D" id="2.60.120.260">
    <property type="entry name" value="Galactose-binding domain-like"/>
    <property type="match status" value="1"/>
</dbReference>
<evidence type="ECO:0000313" key="8">
    <source>
        <dbReference type="EMBL" id="EGW35180.1"/>
    </source>
</evidence>
<evidence type="ECO:0000313" key="9">
    <source>
        <dbReference type="Proteomes" id="UP000000709"/>
    </source>
</evidence>
<dbReference type="OMA" id="HNHLIHA"/>
<dbReference type="Pfam" id="PF03256">
    <property type="entry name" value="ANAPC10"/>
    <property type="match status" value="1"/>
</dbReference>
<comment type="similarity">
    <text evidence="1">Belongs to the APC10 family.</text>
</comment>
<dbReference type="GO" id="GO:0070979">
    <property type="term" value="P:protein K11-linked ubiquitination"/>
    <property type="evidence" value="ECO:0007669"/>
    <property type="project" value="TreeGrafter"/>
</dbReference>
<dbReference type="GeneID" id="18870707"/>
<dbReference type="PROSITE" id="PS51284">
    <property type="entry name" value="DOC"/>
    <property type="match status" value="1"/>
</dbReference>
<dbReference type="SMART" id="SM01337">
    <property type="entry name" value="APC10"/>
    <property type="match status" value="1"/>
</dbReference>
<dbReference type="AlphaFoldDB" id="G3AG42"/>
<dbReference type="GO" id="GO:0031145">
    <property type="term" value="P:anaphase-promoting complex-dependent catabolic process"/>
    <property type="evidence" value="ECO:0007669"/>
    <property type="project" value="InterPro"/>
</dbReference>
<dbReference type="PANTHER" id="PTHR12936:SF0">
    <property type="entry name" value="ANAPHASE-PROMOTING COMPLEX SUBUNIT 10"/>
    <property type="match status" value="1"/>
</dbReference>
<sequence>MSSTSRIENTSSISQHEVQLQSHISTDEIRDTIMSSTSENNHHFIDEDEEDEMGNLRINHEEPSEDASTAEQQPNLEQIQRVYYMKGLEELESLQLFDLSPLANWKLSSYKPGFGLVQLRDDSPDTYWQSDGSNQGNNLQHSITIQFSKKVALERISIFTNYSLDESYTPSKIKIMAGSCDGWDMIDVCTVNFNQPIGWSHIIFNGIRNDGVLKCFMVKLIVLANHQEGKDSHIRAIRCFGKKSVRPGANESNNALLHHDLLKDLSMASGSTSLSGLSINTHTMISCDEKENEEEEHEEHVNSSSVLTNVSQVIGFNTGFQSLELKSISSIR</sequence>